<dbReference type="SUPFAM" id="SSF50475">
    <property type="entry name" value="FMN-binding split barrel"/>
    <property type="match status" value="1"/>
</dbReference>
<reference evidence="1 2" key="1">
    <citation type="journal article" date="2014" name="Genome Announc.">
        <title>Draft Genome Sequence of Advenella kashmirensis Strain W13003, a Polycyclic Aromatic Hydrocarbon-Degrading Bacterium.</title>
        <authorList>
            <person name="Wang X."/>
            <person name="Jin D."/>
            <person name="Zhou L."/>
            <person name="Wu L."/>
            <person name="An W."/>
            <person name="Zhao L."/>
        </authorList>
    </citation>
    <scope>NUCLEOTIDE SEQUENCE [LARGE SCALE GENOMIC DNA]</scope>
    <source>
        <strain evidence="1 2">W13003</strain>
    </source>
</reference>
<dbReference type="STRING" id="1424334.W822_06705"/>
<dbReference type="HOGENOM" id="CLU_054513_0_0_4"/>
<dbReference type="PANTHER" id="PTHR42815">
    <property type="entry name" value="FAD-BINDING, PUTATIVE (AFU_ORTHOLOGUE AFUA_6G07600)-RELATED"/>
    <property type="match status" value="1"/>
</dbReference>
<accession>V8QTB6</accession>
<dbReference type="eggNOG" id="COG3576">
    <property type="taxonomic scope" value="Bacteria"/>
</dbReference>
<keyword evidence="2" id="KW-1185">Reference proteome</keyword>
<evidence type="ECO:0000313" key="1">
    <source>
        <dbReference type="EMBL" id="ETF02545.1"/>
    </source>
</evidence>
<dbReference type="PANTHER" id="PTHR42815:SF2">
    <property type="entry name" value="FAD-BINDING, PUTATIVE (AFU_ORTHOLOGUE AFUA_6G07600)-RELATED"/>
    <property type="match status" value="1"/>
</dbReference>
<comment type="caution">
    <text evidence="1">The sequence shown here is derived from an EMBL/GenBank/DDBJ whole genome shotgun (WGS) entry which is preliminary data.</text>
</comment>
<proteinExistence type="predicted"/>
<dbReference type="PATRIC" id="fig|1424334.3.peg.1338"/>
<organism evidence="1 2">
    <name type="scientific">Advenella kashmirensis W13003</name>
    <dbReference type="NCBI Taxonomy" id="1424334"/>
    <lineage>
        <taxon>Bacteria</taxon>
        <taxon>Pseudomonadati</taxon>
        <taxon>Pseudomonadota</taxon>
        <taxon>Betaproteobacteria</taxon>
        <taxon>Burkholderiales</taxon>
        <taxon>Alcaligenaceae</taxon>
    </lineage>
</organism>
<dbReference type="AlphaFoldDB" id="V8QTB6"/>
<evidence type="ECO:0000313" key="2">
    <source>
        <dbReference type="Proteomes" id="UP000018733"/>
    </source>
</evidence>
<dbReference type="OrthoDB" id="9796486at2"/>
<dbReference type="RefSeq" id="WP_024004325.1">
    <property type="nucleotide sequence ID" value="NZ_KI650979.1"/>
</dbReference>
<protein>
    <submittedName>
        <fullName evidence="1">Pyridoxamine 5'-phosphate oxidase</fullName>
    </submittedName>
</protein>
<gene>
    <name evidence="1" type="ORF">W822_06705</name>
</gene>
<dbReference type="EMBL" id="AYXT01000009">
    <property type="protein sequence ID" value="ETF02545.1"/>
    <property type="molecule type" value="Genomic_DNA"/>
</dbReference>
<name>V8QTB6_9BURK</name>
<dbReference type="Proteomes" id="UP000018733">
    <property type="component" value="Unassembled WGS sequence"/>
</dbReference>
<sequence>MNRKRMPLPAWHEGEKRMQEMVGAAEKMAVVGQRVMRDFMPDQHRDFFARLPFVVLGSVDSTGEAWATFLEGRSGFMSSPTPTTLDIATRPNPVDPAGKGLADGAPVGLLGIELHTRRRNRMNGVMTNVNSGLRIEVDQSFGNCPRYIQLRDYAFSRDPAVAPAERAETLAKIDPAARALIEGADTFFVASYVDREDRRQVDVSHRGGRPGFVRVAKDGTLTIPDFNGNLFFATLGNILLNGKAGLLFVDFETGGMLQMTGDARVLFDSTDIAAFQGAERLWSFRPRKIVRRPAGLALRWRMMFNNMSPGESPA</sequence>
<dbReference type="InterPro" id="IPR012349">
    <property type="entry name" value="Split_barrel_FMN-bd"/>
</dbReference>
<dbReference type="Gene3D" id="2.30.110.10">
    <property type="entry name" value="Electron Transport, Fmn-binding Protein, Chain A"/>
    <property type="match status" value="1"/>
</dbReference>